<dbReference type="EMBL" id="FUIG01000044">
    <property type="protein sequence ID" value="SJM33625.1"/>
    <property type="molecule type" value="Genomic_DNA"/>
</dbReference>
<keyword evidence="4" id="KW-1185">Reference proteome</keyword>
<dbReference type="Proteomes" id="UP000245698">
    <property type="component" value="Unassembled WGS sequence"/>
</dbReference>
<reference evidence="4" key="1">
    <citation type="submission" date="2016-12" db="EMBL/GenBank/DDBJ databases">
        <authorList>
            <person name="Brunel B."/>
        </authorList>
    </citation>
    <scope>NUCLEOTIDE SEQUENCE [LARGE SCALE GENOMIC DNA]</scope>
</reference>
<dbReference type="AlphaFoldDB" id="A0A2P9AR45"/>
<keyword evidence="2" id="KW-0812">Transmembrane</keyword>
<accession>A0A2P9AR45</accession>
<organism evidence="3 4">
    <name type="scientific">Mesorhizobium delmotii</name>
    <dbReference type="NCBI Taxonomy" id="1631247"/>
    <lineage>
        <taxon>Bacteria</taxon>
        <taxon>Pseudomonadati</taxon>
        <taxon>Pseudomonadota</taxon>
        <taxon>Alphaproteobacteria</taxon>
        <taxon>Hyphomicrobiales</taxon>
        <taxon>Phyllobacteriaceae</taxon>
        <taxon>Mesorhizobium</taxon>
    </lineage>
</organism>
<proteinExistence type="predicted"/>
<keyword evidence="2" id="KW-1133">Transmembrane helix</keyword>
<name>A0A2P9AR45_9HYPH</name>
<evidence type="ECO:0000313" key="4">
    <source>
        <dbReference type="Proteomes" id="UP000245698"/>
    </source>
</evidence>
<keyword evidence="2" id="KW-0472">Membrane</keyword>
<evidence type="ECO:0000313" key="3">
    <source>
        <dbReference type="EMBL" id="SJM33625.1"/>
    </source>
</evidence>
<evidence type="ECO:0000256" key="1">
    <source>
        <dbReference type="SAM" id="MobiDB-lite"/>
    </source>
</evidence>
<gene>
    <name evidence="3" type="ORF">BQ8482_360026</name>
</gene>
<protein>
    <submittedName>
        <fullName evidence="3">Uncharacterized protein</fullName>
    </submittedName>
</protein>
<feature type="transmembrane region" description="Helical" evidence="2">
    <location>
        <begin position="60"/>
        <end position="78"/>
    </location>
</feature>
<feature type="compositionally biased region" description="Basic and acidic residues" evidence="1">
    <location>
        <begin position="19"/>
        <end position="41"/>
    </location>
</feature>
<feature type="region of interest" description="Disordered" evidence="1">
    <location>
        <begin position="1"/>
        <end position="41"/>
    </location>
</feature>
<sequence>MEKNFPGRAVVVRGQPNGKSRETMKDRLRDSAEVPGRRPDSRFSLRGVLSGGWLQGRDNSAAACAFAAAAMMALLSFLRTGSQLAR</sequence>
<evidence type="ECO:0000256" key="2">
    <source>
        <dbReference type="SAM" id="Phobius"/>
    </source>
</evidence>